<feature type="compositionally biased region" description="Low complexity" evidence="3">
    <location>
        <begin position="450"/>
        <end position="465"/>
    </location>
</feature>
<evidence type="ECO:0000256" key="2">
    <source>
        <dbReference type="SAM" id="Coils"/>
    </source>
</evidence>
<feature type="compositionally biased region" description="Low complexity" evidence="3">
    <location>
        <begin position="576"/>
        <end position="614"/>
    </location>
</feature>
<dbReference type="Gene3D" id="3.40.850.10">
    <property type="entry name" value="Kinesin motor domain"/>
    <property type="match status" value="1"/>
</dbReference>
<keyword evidence="1" id="KW-0547">Nucleotide-binding</keyword>
<proteinExistence type="inferred from homology"/>
<dbReference type="GO" id="GO:0008017">
    <property type="term" value="F:microtubule binding"/>
    <property type="evidence" value="ECO:0007669"/>
    <property type="project" value="InterPro"/>
</dbReference>
<dbReference type="Pfam" id="PF00225">
    <property type="entry name" value="Kinesin"/>
    <property type="match status" value="1"/>
</dbReference>
<dbReference type="GO" id="GO:0005871">
    <property type="term" value="C:kinesin complex"/>
    <property type="evidence" value="ECO:0007669"/>
    <property type="project" value="TreeGrafter"/>
</dbReference>
<dbReference type="EMBL" id="HBNR01061103">
    <property type="protein sequence ID" value="CAE4630328.1"/>
    <property type="molecule type" value="Transcribed_RNA"/>
</dbReference>
<feature type="compositionally biased region" description="Low complexity" evidence="3">
    <location>
        <begin position="385"/>
        <end position="394"/>
    </location>
</feature>
<feature type="binding site" evidence="1">
    <location>
        <begin position="104"/>
        <end position="111"/>
    </location>
    <ligand>
        <name>ATP</name>
        <dbReference type="ChEBI" id="CHEBI:30616"/>
    </ligand>
</feature>
<dbReference type="PANTHER" id="PTHR24115">
    <property type="entry name" value="KINESIN-RELATED"/>
    <property type="match status" value="1"/>
</dbReference>
<dbReference type="PRINTS" id="PR00380">
    <property type="entry name" value="KINESINHEAVY"/>
</dbReference>
<accession>A0A7S4VHS4</accession>
<keyword evidence="1" id="KW-0067">ATP-binding</keyword>
<dbReference type="InterPro" id="IPR001752">
    <property type="entry name" value="Kinesin_motor_dom"/>
</dbReference>
<keyword evidence="2" id="KW-0175">Coiled coil</keyword>
<reference evidence="5" key="1">
    <citation type="submission" date="2021-01" db="EMBL/GenBank/DDBJ databases">
        <authorList>
            <person name="Corre E."/>
            <person name="Pelletier E."/>
            <person name="Niang G."/>
            <person name="Scheremetjew M."/>
            <person name="Finn R."/>
            <person name="Kale V."/>
            <person name="Holt S."/>
            <person name="Cochrane G."/>
            <person name="Meng A."/>
            <person name="Brown T."/>
            <person name="Cohen L."/>
        </authorList>
    </citation>
    <scope>NUCLEOTIDE SEQUENCE</scope>
    <source>
        <strain evidence="5">CCMP3105</strain>
    </source>
</reference>
<feature type="domain" description="Kinesin motor" evidence="4">
    <location>
        <begin position="19"/>
        <end position="356"/>
    </location>
</feature>
<organism evidence="5">
    <name type="scientific">Alexandrium monilatum</name>
    <dbReference type="NCBI Taxonomy" id="311494"/>
    <lineage>
        <taxon>Eukaryota</taxon>
        <taxon>Sar</taxon>
        <taxon>Alveolata</taxon>
        <taxon>Dinophyceae</taxon>
        <taxon>Gonyaulacales</taxon>
        <taxon>Pyrocystaceae</taxon>
        <taxon>Alexandrium</taxon>
    </lineage>
</organism>
<evidence type="ECO:0000259" key="4">
    <source>
        <dbReference type="PROSITE" id="PS50067"/>
    </source>
</evidence>
<dbReference type="SUPFAM" id="SSF52540">
    <property type="entry name" value="P-loop containing nucleoside triphosphate hydrolases"/>
    <property type="match status" value="1"/>
</dbReference>
<dbReference type="InterPro" id="IPR036961">
    <property type="entry name" value="Kinesin_motor_dom_sf"/>
</dbReference>
<dbReference type="PANTHER" id="PTHR24115:SF996">
    <property type="entry name" value="PUTATIVE-RELATED"/>
    <property type="match status" value="1"/>
</dbReference>
<dbReference type="GO" id="GO:0003777">
    <property type="term" value="F:microtubule motor activity"/>
    <property type="evidence" value="ECO:0007669"/>
    <property type="project" value="InterPro"/>
</dbReference>
<sequence>MAAPSGPEDERGRRRGQHFVSVAIRVRPLFGPEEPVAVWAKQPERREQGLKRVCCNRGYILEEYEFSRVFGPEEDNCELFRSLQGPAVTASVFSGVNETLFAYGQTGSGKTHTIFGTREESGLLQLFVRAIFDQAEVCPGSTVHACCYEVLGDSLTDLISPVALLDAGEVREEDIVYDEMFIKTQKCRYQIVRVNSVSTCLSLLQDARANRTAGVSSCNATSSRSHAIVHLFVQNPAAASAQGAGGRSGGISSSIGALTLVDLAGTEKEHENPSEQGRKSARLLNTSLSSLNRLLRRLQTGGLDESERRQSVLNKCLWEYLRPGCGISLIFCVNPLLRHRAITLSTLAMATDSKLIHSQRKAQYIQVPAPAPQEPRTVPQLPQFGSSSPSAGARPPRPGTPSQAGGQGEERTPRGCSTPNRTPSARGGAQRSRTPDFCMTPQVPPGAGAPGSRSSSVASRQRVGGAHPQHPEEEMTAEELEQLCGHDLRSPVAVRSLALQNTKLRRKLSRSRARSQERVTRAERERDALGLENTALQHECESLRALFIRQQQQQIAFWTGPFMEMIAPRETPASLAASLRSPASRSGADPEASPAGVSPSAASASSVTTGSMGRRSGGGTHGAASSTTSTLAAAAAARGLPEVEEVREECMRSLRRERDYWRLLATDLKRDAQGRPPTRGSRWHKSSRHEGSDLSTSQSQHEGSEPSRAVWSGSDSGSELSADSFPIDAER</sequence>
<evidence type="ECO:0000256" key="3">
    <source>
        <dbReference type="SAM" id="MobiDB-lite"/>
    </source>
</evidence>
<dbReference type="PROSITE" id="PS50067">
    <property type="entry name" value="KINESIN_MOTOR_2"/>
    <property type="match status" value="1"/>
</dbReference>
<feature type="region of interest" description="Disordered" evidence="3">
    <location>
        <begin position="371"/>
        <end position="472"/>
    </location>
</feature>
<comment type="similarity">
    <text evidence="1">Belongs to the TRAFAC class myosin-kinesin ATPase superfamily. Kinesin family.</text>
</comment>
<protein>
    <recommendedName>
        <fullName evidence="4">Kinesin motor domain-containing protein</fullName>
    </recommendedName>
</protein>
<feature type="coiled-coil region" evidence="2">
    <location>
        <begin position="505"/>
        <end position="539"/>
    </location>
</feature>
<evidence type="ECO:0000313" key="5">
    <source>
        <dbReference type="EMBL" id="CAE4630328.1"/>
    </source>
</evidence>
<keyword evidence="1" id="KW-0505">Motor protein</keyword>
<feature type="region of interest" description="Disordered" evidence="3">
    <location>
        <begin position="668"/>
        <end position="731"/>
    </location>
</feature>
<dbReference type="SMART" id="SM00129">
    <property type="entry name" value="KISc"/>
    <property type="match status" value="1"/>
</dbReference>
<dbReference type="GO" id="GO:0005524">
    <property type="term" value="F:ATP binding"/>
    <property type="evidence" value="ECO:0007669"/>
    <property type="project" value="UniProtKB-UniRule"/>
</dbReference>
<dbReference type="AlphaFoldDB" id="A0A7S4VHS4"/>
<name>A0A7S4VHS4_9DINO</name>
<dbReference type="GO" id="GO:0016887">
    <property type="term" value="F:ATP hydrolysis activity"/>
    <property type="evidence" value="ECO:0007669"/>
    <property type="project" value="TreeGrafter"/>
</dbReference>
<dbReference type="GO" id="GO:0005874">
    <property type="term" value="C:microtubule"/>
    <property type="evidence" value="ECO:0007669"/>
    <property type="project" value="TreeGrafter"/>
</dbReference>
<feature type="region of interest" description="Disordered" evidence="3">
    <location>
        <begin position="576"/>
        <end position="630"/>
    </location>
</feature>
<dbReference type="InterPro" id="IPR027417">
    <property type="entry name" value="P-loop_NTPase"/>
</dbReference>
<gene>
    <name evidence="5" type="ORF">AMON00008_LOCUS43030</name>
</gene>
<dbReference type="InterPro" id="IPR027640">
    <property type="entry name" value="Kinesin-like_fam"/>
</dbReference>
<evidence type="ECO:0000256" key="1">
    <source>
        <dbReference type="PROSITE-ProRule" id="PRU00283"/>
    </source>
</evidence>
<dbReference type="GO" id="GO:0007018">
    <property type="term" value="P:microtubule-based movement"/>
    <property type="evidence" value="ECO:0007669"/>
    <property type="project" value="InterPro"/>
</dbReference>